<sequence length="164" mass="18708">MSSKYAIDCEMVESNRKSILARVSIVDQNGSVVLDEYVKPTGPVTDYREFVSGIKKRQLENGSDFYRVKDRVSSLIHGCILIGHSLKVDLDVLGLTHTERNQRDLANYEPFTRANYGQPVALKTLALKHLGRVIQDGEHDSVQDAKACMEIYKKFANDWERNYR</sequence>
<dbReference type="EMBL" id="OV170226">
    <property type="protein sequence ID" value="CAH0727593.1"/>
    <property type="molecule type" value="Genomic_DNA"/>
</dbReference>
<dbReference type="SUPFAM" id="SSF53098">
    <property type="entry name" value="Ribonuclease H-like"/>
    <property type="match status" value="1"/>
</dbReference>
<keyword evidence="12" id="KW-1185">Reference proteome</keyword>
<evidence type="ECO:0000256" key="7">
    <source>
        <dbReference type="ARBA" id="ARBA00022839"/>
    </source>
</evidence>
<dbReference type="Pfam" id="PF00929">
    <property type="entry name" value="RNase_T"/>
    <property type="match status" value="1"/>
</dbReference>
<reference evidence="11" key="1">
    <citation type="submission" date="2021-12" db="EMBL/GenBank/DDBJ databases">
        <authorList>
            <person name="Martin H S."/>
        </authorList>
    </citation>
    <scope>NUCLEOTIDE SEQUENCE</scope>
</reference>
<evidence type="ECO:0000256" key="8">
    <source>
        <dbReference type="ARBA" id="ARBA00023242"/>
    </source>
</evidence>
<feature type="non-terminal residue" evidence="11">
    <location>
        <position position="164"/>
    </location>
</feature>
<dbReference type="InterPro" id="IPR013520">
    <property type="entry name" value="Ribonucl_H"/>
</dbReference>
<evidence type="ECO:0000256" key="2">
    <source>
        <dbReference type="ARBA" id="ARBA00010489"/>
    </source>
</evidence>
<dbReference type="OrthoDB" id="8191639at2759"/>
<dbReference type="InterPro" id="IPR047021">
    <property type="entry name" value="REXO1/3/4-like"/>
</dbReference>
<evidence type="ECO:0000256" key="3">
    <source>
        <dbReference type="ARBA" id="ARBA00016937"/>
    </source>
</evidence>
<dbReference type="Gene3D" id="3.30.420.10">
    <property type="entry name" value="Ribonuclease H-like superfamily/Ribonuclease H"/>
    <property type="match status" value="1"/>
</dbReference>
<dbReference type="CDD" id="cd06144">
    <property type="entry name" value="REX4_like"/>
    <property type="match status" value="1"/>
</dbReference>
<dbReference type="SMART" id="SM00479">
    <property type="entry name" value="EXOIII"/>
    <property type="match status" value="1"/>
</dbReference>
<gene>
    <name evidence="11" type="ORF">BINO364_LOCUS12911</name>
</gene>
<evidence type="ECO:0000256" key="9">
    <source>
        <dbReference type="ARBA" id="ARBA00025599"/>
    </source>
</evidence>
<evidence type="ECO:0000256" key="5">
    <source>
        <dbReference type="ARBA" id="ARBA00022722"/>
    </source>
</evidence>
<keyword evidence="7" id="KW-0269">Exonuclease</keyword>
<dbReference type="GO" id="GO:0003676">
    <property type="term" value="F:nucleic acid binding"/>
    <property type="evidence" value="ECO:0007669"/>
    <property type="project" value="InterPro"/>
</dbReference>
<dbReference type="GO" id="GO:0006364">
    <property type="term" value="P:rRNA processing"/>
    <property type="evidence" value="ECO:0007669"/>
    <property type="project" value="UniProtKB-KW"/>
</dbReference>
<dbReference type="InterPro" id="IPR012337">
    <property type="entry name" value="RNaseH-like_sf"/>
</dbReference>
<dbReference type="AlphaFoldDB" id="A0A8J9UWW2"/>
<evidence type="ECO:0000259" key="10">
    <source>
        <dbReference type="SMART" id="SM00479"/>
    </source>
</evidence>
<name>A0A8J9UWW2_9NEOP</name>
<dbReference type="InterPro" id="IPR037431">
    <property type="entry name" value="REX4_DEDDh_dom"/>
</dbReference>
<dbReference type="GO" id="GO:0008408">
    <property type="term" value="F:3'-5' exonuclease activity"/>
    <property type="evidence" value="ECO:0007669"/>
    <property type="project" value="InterPro"/>
</dbReference>
<feature type="domain" description="Exonuclease" evidence="10">
    <location>
        <begin position="3"/>
        <end position="161"/>
    </location>
</feature>
<accession>A0A8J9UWW2</accession>
<dbReference type="GO" id="GO:0005634">
    <property type="term" value="C:nucleus"/>
    <property type="evidence" value="ECO:0007669"/>
    <property type="project" value="UniProtKB-SubCell"/>
</dbReference>
<dbReference type="PANTHER" id="PTHR12801">
    <property type="entry name" value="RNA EXONUCLEASE REXO1 / RECO3 FAMILY MEMBER-RELATED"/>
    <property type="match status" value="1"/>
</dbReference>
<dbReference type="InterPro" id="IPR036397">
    <property type="entry name" value="RNaseH_sf"/>
</dbReference>
<keyword evidence="6" id="KW-0378">Hydrolase</keyword>
<dbReference type="PANTHER" id="PTHR12801:SF45">
    <property type="entry name" value="RNA EXONUCLEASE 4"/>
    <property type="match status" value="1"/>
</dbReference>
<comment type="similarity">
    <text evidence="2">Belongs to the REXO4 family.</text>
</comment>
<organism evidence="11 12">
    <name type="scientific">Brenthis ino</name>
    <name type="common">lesser marbled fritillary</name>
    <dbReference type="NCBI Taxonomy" id="405034"/>
    <lineage>
        <taxon>Eukaryota</taxon>
        <taxon>Metazoa</taxon>
        <taxon>Ecdysozoa</taxon>
        <taxon>Arthropoda</taxon>
        <taxon>Hexapoda</taxon>
        <taxon>Insecta</taxon>
        <taxon>Pterygota</taxon>
        <taxon>Neoptera</taxon>
        <taxon>Endopterygota</taxon>
        <taxon>Lepidoptera</taxon>
        <taxon>Glossata</taxon>
        <taxon>Ditrysia</taxon>
        <taxon>Papilionoidea</taxon>
        <taxon>Nymphalidae</taxon>
        <taxon>Heliconiinae</taxon>
        <taxon>Argynnini</taxon>
        <taxon>Brenthis</taxon>
    </lineage>
</organism>
<comment type="function">
    <text evidence="9">Exoribonuclease involved in ribosome biosynthesis. Involved in the processing of ITS1, the internal transcribed spacer localized between the 18S and 5.8S rRNAs.</text>
</comment>
<keyword evidence="5" id="KW-0540">Nuclease</keyword>
<keyword evidence="8" id="KW-0539">Nucleus</keyword>
<evidence type="ECO:0000256" key="6">
    <source>
        <dbReference type="ARBA" id="ARBA00022801"/>
    </source>
</evidence>
<comment type="subcellular location">
    <subcellularLocation>
        <location evidence="1">Nucleus</location>
    </subcellularLocation>
</comment>
<evidence type="ECO:0000313" key="11">
    <source>
        <dbReference type="EMBL" id="CAH0727593.1"/>
    </source>
</evidence>
<evidence type="ECO:0000256" key="4">
    <source>
        <dbReference type="ARBA" id="ARBA00022552"/>
    </source>
</evidence>
<proteinExistence type="inferred from homology"/>
<protein>
    <recommendedName>
        <fullName evidence="3">RNA exonuclease 4</fullName>
    </recommendedName>
</protein>
<evidence type="ECO:0000313" key="12">
    <source>
        <dbReference type="Proteomes" id="UP000838878"/>
    </source>
</evidence>
<evidence type="ECO:0000256" key="1">
    <source>
        <dbReference type="ARBA" id="ARBA00004123"/>
    </source>
</evidence>
<keyword evidence="4" id="KW-0698">rRNA processing</keyword>
<dbReference type="Proteomes" id="UP000838878">
    <property type="component" value="Chromosome 6"/>
</dbReference>